<dbReference type="AlphaFoldDB" id="A0A1B1SAV0"/>
<dbReference type="KEGG" id="pary:A4V02_09435"/>
<keyword evidence="2" id="KW-1185">Reference proteome</keyword>
<evidence type="ECO:0000313" key="1">
    <source>
        <dbReference type="EMBL" id="ANU63923.1"/>
    </source>
</evidence>
<protein>
    <submittedName>
        <fullName evidence="1">Uncharacterized protein</fullName>
    </submittedName>
</protein>
<name>A0A1B1SAV0_9BACT</name>
<sequence length="186" mass="20730">MFQNICVYLRLYNLNLIIMAKIQLLIFSMVLGLCASCSSSNTNSQAAAETVQDTEPRQNNDNSAIDIESGIYAEIKKEIDFSNSKCPISLGMGNNVTLESIAYEDNSVIYYYSLDRINDGVGNNDSFKSSLLYMLKGEAGLNAANKRFFDNIIKAGAKIIYVYQSHSGKSLTIEISNKELRDIFEE</sequence>
<accession>A0A1Z2XHS1</accession>
<proteinExistence type="predicted"/>
<accession>A0A1B1SAV0</accession>
<gene>
    <name evidence="1" type="ORF">A4V02_09435</name>
</gene>
<reference evidence="2" key="1">
    <citation type="submission" date="2016-04" db="EMBL/GenBank/DDBJ databases">
        <title>Complete Genome Sequences of Twelve Strains of a Stable Defined Moderately Diverse Mouse Microbiota 2 (sDMDMm2).</title>
        <authorList>
            <person name="Uchimura Y."/>
            <person name="Wyss M."/>
            <person name="Brugiroux S."/>
            <person name="Limenitakis J.P."/>
            <person name="Stecher B."/>
            <person name="McCoy K.D."/>
            <person name="Macpherson A.J."/>
        </authorList>
    </citation>
    <scope>NUCLEOTIDE SEQUENCE [LARGE SCALE GENOMIC DNA]</scope>
    <source>
        <strain evidence="2">YL27</strain>
    </source>
</reference>
<organism evidence="1 2">
    <name type="scientific">Muribaculum intestinale</name>
    <dbReference type="NCBI Taxonomy" id="1796646"/>
    <lineage>
        <taxon>Bacteria</taxon>
        <taxon>Pseudomonadati</taxon>
        <taxon>Bacteroidota</taxon>
        <taxon>Bacteroidia</taxon>
        <taxon>Bacteroidales</taxon>
        <taxon>Muribaculaceae</taxon>
        <taxon>Muribaculum</taxon>
    </lineage>
</organism>
<dbReference type="EMBL" id="CP015402">
    <property type="protein sequence ID" value="ANU63923.1"/>
    <property type="molecule type" value="Genomic_DNA"/>
</dbReference>
<evidence type="ECO:0000313" key="2">
    <source>
        <dbReference type="Proteomes" id="UP000186351"/>
    </source>
</evidence>
<dbReference type="Proteomes" id="UP000186351">
    <property type="component" value="Chromosome"/>
</dbReference>